<evidence type="ECO:0000313" key="1">
    <source>
        <dbReference type="EMBL" id="KAJ9091654.1"/>
    </source>
</evidence>
<name>A0ACC2UXI8_9TREE</name>
<dbReference type="EMBL" id="JASBWT010000048">
    <property type="protein sequence ID" value="KAJ9091654.1"/>
    <property type="molecule type" value="Genomic_DNA"/>
</dbReference>
<gene>
    <name evidence="1" type="ORF">QFC21_007129</name>
</gene>
<sequence>MSKQTGTPPPSPAALVGPVDDAALEEYSPSRPGWVFVGDWEDFCDFDAHNEEEQPVDVGGANTVDIVHPPAYYNNYDSAPYGHEEGANLALPPGYDDDVIPSSCHPAAFSDPIWSPSLSPQEILSMDEFLSSQGFIDWYLGSVQSGALDHINYADTFAPPPYYAQCVDPSALHHDSYYQHVKPAVGFDSDDGAEGINICEPPAPARRPRAPAPPPLKLDCSDLNDVKVILATPTDDGDSAASVASTTCSVTETEDEVEYIEPEDVIRHYWIRGDIKYTFCCGGRRYYMTAEQMEDRFGGVKFALWHYWKVKRAGRIPYARIVEYLQKMGHQGFFREMVWHLCPKRIADMLYAARKADTLDDFVREAHSNGEPPRSRYISVPVVRYPGFQGCISRQ</sequence>
<protein>
    <submittedName>
        <fullName evidence="1">Uncharacterized protein</fullName>
    </submittedName>
</protein>
<proteinExistence type="predicted"/>
<reference evidence="1" key="1">
    <citation type="submission" date="2023-04" db="EMBL/GenBank/DDBJ databases">
        <title>Draft Genome sequencing of Naganishia species isolated from polar environments using Oxford Nanopore Technology.</title>
        <authorList>
            <person name="Leo P."/>
            <person name="Venkateswaran K."/>
        </authorList>
    </citation>
    <scope>NUCLEOTIDE SEQUENCE</scope>
    <source>
        <strain evidence="1">MNA-CCFEE 5423</strain>
    </source>
</reference>
<dbReference type="Proteomes" id="UP001227268">
    <property type="component" value="Unassembled WGS sequence"/>
</dbReference>
<evidence type="ECO:0000313" key="2">
    <source>
        <dbReference type="Proteomes" id="UP001227268"/>
    </source>
</evidence>
<keyword evidence="2" id="KW-1185">Reference proteome</keyword>
<comment type="caution">
    <text evidence="1">The sequence shown here is derived from an EMBL/GenBank/DDBJ whole genome shotgun (WGS) entry which is preliminary data.</text>
</comment>
<organism evidence="1 2">
    <name type="scientific">Naganishia friedmannii</name>
    <dbReference type="NCBI Taxonomy" id="89922"/>
    <lineage>
        <taxon>Eukaryota</taxon>
        <taxon>Fungi</taxon>
        <taxon>Dikarya</taxon>
        <taxon>Basidiomycota</taxon>
        <taxon>Agaricomycotina</taxon>
        <taxon>Tremellomycetes</taxon>
        <taxon>Filobasidiales</taxon>
        <taxon>Filobasidiaceae</taxon>
        <taxon>Naganishia</taxon>
    </lineage>
</organism>
<accession>A0ACC2UXI8</accession>